<organism evidence="1 2">
    <name type="scientific">Artemisia annua</name>
    <name type="common">Sweet wormwood</name>
    <dbReference type="NCBI Taxonomy" id="35608"/>
    <lineage>
        <taxon>Eukaryota</taxon>
        <taxon>Viridiplantae</taxon>
        <taxon>Streptophyta</taxon>
        <taxon>Embryophyta</taxon>
        <taxon>Tracheophyta</taxon>
        <taxon>Spermatophyta</taxon>
        <taxon>Magnoliopsida</taxon>
        <taxon>eudicotyledons</taxon>
        <taxon>Gunneridae</taxon>
        <taxon>Pentapetalae</taxon>
        <taxon>asterids</taxon>
        <taxon>campanulids</taxon>
        <taxon>Asterales</taxon>
        <taxon>Asteraceae</taxon>
        <taxon>Asteroideae</taxon>
        <taxon>Anthemideae</taxon>
        <taxon>Artemisiinae</taxon>
        <taxon>Artemisia</taxon>
    </lineage>
</organism>
<accession>A0A2U1L540</accession>
<evidence type="ECO:0000313" key="2">
    <source>
        <dbReference type="Proteomes" id="UP000245207"/>
    </source>
</evidence>
<protein>
    <submittedName>
        <fullName evidence="1">Uncharacterized protein</fullName>
    </submittedName>
</protein>
<dbReference type="Proteomes" id="UP000245207">
    <property type="component" value="Unassembled WGS sequence"/>
</dbReference>
<name>A0A2U1L540_ARTAN</name>
<dbReference type="AlphaFoldDB" id="A0A2U1L540"/>
<evidence type="ECO:0000313" key="1">
    <source>
        <dbReference type="EMBL" id="PWA44099.1"/>
    </source>
</evidence>
<dbReference type="EMBL" id="PKPP01011460">
    <property type="protein sequence ID" value="PWA44099.1"/>
    <property type="molecule type" value="Genomic_DNA"/>
</dbReference>
<comment type="caution">
    <text evidence="1">The sequence shown here is derived from an EMBL/GenBank/DDBJ whole genome shotgun (WGS) entry which is preliminary data.</text>
</comment>
<proteinExistence type="predicted"/>
<keyword evidence="2" id="KW-1185">Reference proteome</keyword>
<reference evidence="1 2" key="1">
    <citation type="journal article" date="2018" name="Mol. Plant">
        <title>The genome of Artemisia annua provides insight into the evolution of Asteraceae family and artemisinin biosynthesis.</title>
        <authorList>
            <person name="Shen Q."/>
            <person name="Zhang L."/>
            <person name="Liao Z."/>
            <person name="Wang S."/>
            <person name="Yan T."/>
            <person name="Shi P."/>
            <person name="Liu M."/>
            <person name="Fu X."/>
            <person name="Pan Q."/>
            <person name="Wang Y."/>
            <person name="Lv Z."/>
            <person name="Lu X."/>
            <person name="Zhang F."/>
            <person name="Jiang W."/>
            <person name="Ma Y."/>
            <person name="Chen M."/>
            <person name="Hao X."/>
            <person name="Li L."/>
            <person name="Tang Y."/>
            <person name="Lv G."/>
            <person name="Zhou Y."/>
            <person name="Sun X."/>
            <person name="Brodelius P.E."/>
            <person name="Rose J.K.C."/>
            <person name="Tang K."/>
        </authorList>
    </citation>
    <scope>NUCLEOTIDE SEQUENCE [LARGE SCALE GENOMIC DNA]</scope>
    <source>
        <strain evidence="2">cv. Huhao1</strain>
        <tissue evidence="1">Leaf</tissue>
    </source>
</reference>
<dbReference type="OrthoDB" id="848208at2759"/>
<gene>
    <name evidence="1" type="ORF">CTI12_AA529570</name>
</gene>
<sequence>MESQSFYSHEPMFRNSWHIIGQKRSWLEVKMSQAAREKLGIGWVKCSNEPSSSPSFIYKARLDSTDNKPSCNCPEGWTCTITKTEPSKVGKPYAKCGASGCSCVTETTMHLQTVDTSAESKVICECPEGWSCVVSKTDGPEAGKTYFECGEGCICMIDETNTVKAVYA</sequence>